<dbReference type="Pfam" id="PF13620">
    <property type="entry name" value="CarboxypepD_reg"/>
    <property type="match status" value="1"/>
</dbReference>
<proteinExistence type="predicted"/>
<dbReference type="SUPFAM" id="SSF49464">
    <property type="entry name" value="Carboxypeptidase regulatory domain-like"/>
    <property type="match status" value="1"/>
</dbReference>
<dbReference type="InterPro" id="IPR008969">
    <property type="entry name" value="CarboxyPept-like_regulatory"/>
</dbReference>
<dbReference type="Gene3D" id="2.60.40.1120">
    <property type="entry name" value="Carboxypeptidase-like, regulatory domain"/>
    <property type="match status" value="1"/>
</dbReference>
<organism evidence="1 2">
    <name type="scientific">Sumerlaea chitinivorans</name>
    <dbReference type="NCBI Taxonomy" id="2250252"/>
    <lineage>
        <taxon>Bacteria</taxon>
        <taxon>Candidatus Sumerlaeota</taxon>
        <taxon>Candidatus Sumerlaeia</taxon>
        <taxon>Candidatus Sumerlaeales</taxon>
        <taxon>Candidatus Sumerlaeaceae</taxon>
        <taxon>Candidatus Sumerlaea</taxon>
    </lineage>
</organism>
<protein>
    <submittedName>
        <fullName evidence="1">Copper binding protein, plastocyanin/azurin family</fullName>
    </submittedName>
</protein>
<evidence type="ECO:0000313" key="2">
    <source>
        <dbReference type="Proteomes" id="UP000262583"/>
    </source>
</evidence>
<dbReference type="SUPFAM" id="SSF49503">
    <property type="entry name" value="Cupredoxins"/>
    <property type="match status" value="1"/>
</dbReference>
<evidence type="ECO:0000313" key="1">
    <source>
        <dbReference type="EMBL" id="AXA37441.1"/>
    </source>
</evidence>
<name>A0A2Z4Y873_SUMC1</name>
<dbReference type="KEGG" id="schv:BRCON_2699"/>
<accession>A0A2Z4Y873</accession>
<dbReference type="Proteomes" id="UP000262583">
    <property type="component" value="Chromosome"/>
</dbReference>
<reference evidence="1 2" key="1">
    <citation type="submission" date="2018-05" db="EMBL/GenBank/DDBJ databases">
        <title>A metagenomic window into the 2 km-deep terrestrial subsurface aquifer revealed taxonomically and functionally diverse microbial community comprising novel uncultured bacterial lineages.</title>
        <authorList>
            <person name="Kadnikov V.V."/>
            <person name="Mardanov A.V."/>
            <person name="Beletsky A.V."/>
            <person name="Banks D."/>
            <person name="Pimenov N.V."/>
            <person name="Frank Y.A."/>
            <person name="Karnachuk O.V."/>
            <person name="Ravin N.V."/>
        </authorList>
    </citation>
    <scope>NUCLEOTIDE SEQUENCE [LARGE SCALE GENOMIC DNA]</scope>
    <source>
        <strain evidence="1">BY</strain>
    </source>
</reference>
<dbReference type="InterPro" id="IPR008972">
    <property type="entry name" value="Cupredoxin"/>
</dbReference>
<sequence length="232" mass="25439">MPAAIVGKVLWKGVLPPADAFEVEVDVSACAPRGALPNNRVEIDPTSRGVRNAVVWLNPKPEQMGSEELTTKTGSQFEFRRCQIEPSLVLVSRGARVVFTNLDSVIHYVEVKASKAATRTFTLPAVGSSEFLRPTELGFYEVRCKRHPWESATIVVADHPYYTVTDSSGRFTLEGVAPGVYTLHVWHGGMGATPIREGGLVRGYRFSDPVQARKRVIVRSGEATEVSVELSE</sequence>
<dbReference type="EMBL" id="CP030759">
    <property type="protein sequence ID" value="AXA37441.1"/>
    <property type="molecule type" value="Genomic_DNA"/>
</dbReference>
<dbReference type="AlphaFoldDB" id="A0A2Z4Y873"/>
<gene>
    <name evidence="1" type="ORF">BRCON_2699</name>
</gene>